<dbReference type="InterPro" id="IPR001453">
    <property type="entry name" value="MoaB/Mog_dom"/>
</dbReference>
<comment type="catalytic activity">
    <reaction evidence="5">
        <text>adenylyl-molybdopterin + molybdate = Mo-molybdopterin + AMP + H(+)</text>
        <dbReference type="Rhea" id="RHEA:35047"/>
        <dbReference type="ChEBI" id="CHEBI:15378"/>
        <dbReference type="ChEBI" id="CHEBI:36264"/>
        <dbReference type="ChEBI" id="CHEBI:62727"/>
        <dbReference type="ChEBI" id="CHEBI:71302"/>
        <dbReference type="ChEBI" id="CHEBI:456215"/>
        <dbReference type="EC" id="2.10.1.1"/>
    </reaction>
</comment>
<dbReference type="SUPFAM" id="SSF63867">
    <property type="entry name" value="MoeA C-terminal domain-like"/>
    <property type="match status" value="1"/>
</dbReference>
<dbReference type="CDD" id="cd00887">
    <property type="entry name" value="MoeA"/>
    <property type="match status" value="1"/>
</dbReference>
<dbReference type="PANTHER" id="PTHR10192:SF5">
    <property type="entry name" value="GEPHYRIN"/>
    <property type="match status" value="1"/>
</dbReference>
<dbReference type="Pfam" id="PF00994">
    <property type="entry name" value="MoCF_biosynth"/>
    <property type="match status" value="1"/>
</dbReference>
<dbReference type="Gene3D" id="2.40.340.10">
    <property type="entry name" value="MoeA, C-terminal, domain IV"/>
    <property type="match status" value="1"/>
</dbReference>
<dbReference type="Gene3D" id="2.170.190.11">
    <property type="entry name" value="Molybdopterin biosynthesis moea protein, domain 3"/>
    <property type="match status" value="1"/>
</dbReference>
<gene>
    <name evidence="8" type="ORF">QWI16_04400</name>
</gene>
<dbReference type="PANTHER" id="PTHR10192">
    <property type="entry name" value="MOLYBDOPTERIN BIOSYNTHESIS PROTEIN"/>
    <property type="match status" value="1"/>
</dbReference>
<accession>A0ABT8TGF6</accession>
<dbReference type="SUPFAM" id="SSF63882">
    <property type="entry name" value="MoeA N-terminal region -like"/>
    <property type="match status" value="1"/>
</dbReference>
<keyword evidence="9" id="KW-1185">Reference proteome</keyword>
<evidence type="ECO:0000256" key="4">
    <source>
        <dbReference type="ARBA" id="ARBA00023150"/>
    </source>
</evidence>
<comment type="pathway">
    <text evidence="2 6">Cofactor biosynthesis; molybdopterin biosynthesis.</text>
</comment>
<organism evidence="8 9">
    <name type="scientific">Gilvimarinus algae</name>
    <dbReference type="NCBI Taxonomy" id="3058037"/>
    <lineage>
        <taxon>Bacteria</taxon>
        <taxon>Pseudomonadati</taxon>
        <taxon>Pseudomonadota</taxon>
        <taxon>Gammaproteobacteria</taxon>
        <taxon>Cellvibrionales</taxon>
        <taxon>Cellvibrionaceae</taxon>
        <taxon>Gilvimarinus</taxon>
    </lineage>
</organism>
<dbReference type="Proteomes" id="UP001168380">
    <property type="component" value="Unassembled WGS sequence"/>
</dbReference>
<dbReference type="EC" id="2.10.1.1" evidence="6"/>
<dbReference type="NCBIfam" id="NF045515">
    <property type="entry name" value="Glp_gephyrin"/>
    <property type="match status" value="1"/>
</dbReference>
<dbReference type="InterPro" id="IPR038987">
    <property type="entry name" value="MoeA-like"/>
</dbReference>
<dbReference type="SUPFAM" id="SSF53218">
    <property type="entry name" value="Molybdenum cofactor biosynthesis proteins"/>
    <property type="match status" value="1"/>
</dbReference>
<name>A0ABT8TGF6_9GAMM</name>
<evidence type="ECO:0000256" key="3">
    <source>
        <dbReference type="ARBA" id="ARBA00010763"/>
    </source>
</evidence>
<evidence type="ECO:0000256" key="6">
    <source>
        <dbReference type="RuleBase" id="RU365090"/>
    </source>
</evidence>
<dbReference type="EMBL" id="JAULRT010000035">
    <property type="protein sequence ID" value="MDO3381402.1"/>
    <property type="molecule type" value="Genomic_DNA"/>
</dbReference>
<reference evidence="8" key="1">
    <citation type="submission" date="2023-07" db="EMBL/GenBank/DDBJ databases">
        <title>Gilvimarinus algae sp. nov., isolated from the surface of Kelp.</title>
        <authorList>
            <person name="Sun Y.Y."/>
            <person name="Gong Y."/>
            <person name="Du Z.J."/>
        </authorList>
    </citation>
    <scope>NUCLEOTIDE SEQUENCE</scope>
    <source>
        <strain evidence="8">SDUM040014</strain>
    </source>
</reference>
<dbReference type="InterPro" id="IPR005111">
    <property type="entry name" value="MoeA_C_domain_IV"/>
</dbReference>
<keyword evidence="6" id="KW-0500">Molybdenum</keyword>
<sequence>MTNQLLSVEQARQTIIAEGLARRGGVVESVPLEQALGRVLAEDIVSGIDVPPADNSAMDGYAVRAQEALLGVILPVSQTVAAGTLPAPLAVGSAARILTGAELPPGADAVVIQEEVERTGDVIELRAAARPGDNIRPRGQDIARHSRVLSAGHRLRPQDLGLLASINRDRVSVYQPIKVALLSTGSELVEPGAELKPGQIYNSNRPMLAALLSQCGCQVVSQDRVADDAAQTRQMLSRAAEGADLIVTTGGVSVGDEDHVKAAVQALGELSLWKIAMKPGKPLAFGRVGSVPLVGLPGNPVSAYVAFQLLVRPLLQALGGQRVSELEYRQLPAAFHWPRAGRRDEYARARVSDGRVELYPQQSSGALSSVVWAECLVCIPAGASISPGELVQVLPLAQW</sequence>
<dbReference type="InterPro" id="IPR008284">
    <property type="entry name" value="MoCF_biosynth_CS"/>
</dbReference>
<comment type="function">
    <text evidence="1 6">Catalyzes the insertion of molybdate into adenylated molybdopterin with the concomitant release of AMP.</text>
</comment>
<protein>
    <recommendedName>
        <fullName evidence="6">Molybdopterin molybdenumtransferase</fullName>
        <ecNumber evidence="6">2.10.1.1</ecNumber>
    </recommendedName>
</protein>
<dbReference type="InterPro" id="IPR036135">
    <property type="entry name" value="MoeA_linker/N_sf"/>
</dbReference>
<dbReference type="PROSITE" id="PS01079">
    <property type="entry name" value="MOCF_BIOSYNTHESIS_2"/>
    <property type="match status" value="1"/>
</dbReference>
<comment type="cofactor">
    <cofactor evidence="6">
        <name>Mg(2+)</name>
        <dbReference type="ChEBI" id="CHEBI:18420"/>
    </cofactor>
</comment>
<comment type="similarity">
    <text evidence="3 6">Belongs to the MoeA family.</text>
</comment>
<evidence type="ECO:0000256" key="1">
    <source>
        <dbReference type="ARBA" id="ARBA00002901"/>
    </source>
</evidence>
<dbReference type="Pfam" id="PF03454">
    <property type="entry name" value="MoeA_C"/>
    <property type="match status" value="1"/>
</dbReference>
<comment type="caution">
    <text evidence="8">The sequence shown here is derived from an EMBL/GenBank/DDBJ whole genome shotgun (WGS) entry which is preliminary data.</text>
</comment>
<proteinExistence type="inferred from homology"/>
<dbReference type="InterPro" id="IPR005110">
    <property type="entry name" value="MoeA_linker/N"/>
</dbReference>
<evidence type="ECO:0000313" key="8">
    <source>
        <dbReference type="EMBL" id="MDO3381402.1"/>
    </source>
</evidence>
<keyword evidence="4 6" id="KW-0501">Molybdenum cofactor biosynthesis</keyword>
<dbReference type="Gene3D" id="3.90.105.10">
    <property type="entry name" value="Molybdopterin biosynthesis moea protein, domain 2"/>
    <property type="match status" value="1"/>
</dbReference>
<dbReference type="Gene3D" id="3.40.980.10">
    <property type="entry name" value="MoaB/Mog-like domain"/>
    <property type="match status" value="1"/>
</dbReference>
<feature type="domain" description="MoaB/Mog" evidence="7">
    <location>
        <begin position="180"/>
        <end position="317"/>
    </location>
</feature>
<dbReference type="InterPro" id="IPR036688">
    <property type="entry name" value="MoeA_C_domain_IV_sf"/>
</dbReference>
<keyword evidence="6" id="KW-0479">Metal-binding</keyword>
<dbReference type="Pfam" id="PF03453">
    <property type="entry name" value="MoeA_N"/>
    <property type="match status" value="1"/>
</dbReference>
<dbReference type="SMART" id="SM00852">
    <property type="entry name" value="MoCF_biosynth"/>
    <property type="match status" value="1"/>
</dbReference>
<evidence type="ECO:0000256" key="2">
    <source>
        <dbReference type="ARBA" id="ARBA00005046"/>
    </source>
</evidence>
<evidence type="ECO:0000256" key="5">
    <source>
        <dbReference type="ARBA" id="ARBA00047317"/>
    </source>
</evidence>
<dbReference type="InterPro" id="IPR036425">
    <property type="entry name" value="MoaB/Mog-like_dom_sf"/>
</dbReference>
<dbReference type="RefSeq" id="WP_302711540.1">
    <property type="nucleotide sequence ID" value="NZ_JAULRT010000035.1"/>
</dbReference>
<keyword evidence="6" id="KW-0460">Magnesium</keyword>
<evidence type="ECO:0000259" key="7">
    <source>
        <dbReference type="SMART" id="SM00852"/>
    </source>
</evidence>
<dbReference type="NCBIfam" id="TIGR00177">
    <property type="entry name" value="molyb_syn"/>
    <property type="match status" value="1"/>
</dbReference>
<keyword evidence="6" id="KW-0808">Transferase</keyword>
<evidence type="ECO:0000313" key="9">
    <source>
        <dbReference type="Proteomes" id="UP001168380"/>
    </source>
</evidence>